<feature type="domain" description="Soluble ligand binding" evidence="16">
    <location>
        <begin position="423"/>
        <end position="470"/>
    </location>
</feature>
<keyword evidence="9" id="KW-0406">Ion transport</keyword>
<evidence type="ECO:0000256" key="8">
    <source>
        <dbReference type="ARBA" id="ARBA00023047"/>
    </source>
</evidence>
<evidence type="ECO:0000256" key="10">
    <source>
        <dbReference type="ARBA" id="ARBA00023114"/>
    </source>
</evidence>
<dbReference type="InterPro" id="IPR054765">
    <property type="entry name" value="SLBB_dom"/>
</dbReference>
<feature type="domain" description="SLBB" evidence="17">
    <location>
        <begin position="257"/>
        <end position="334"/>
    </location>
</feature>
<dbReference type="Pfam" id="PF22461">
    <property type="entry name" value="SLBB_2"/>
    <property type="match status" value="1"/>
</dbReference>
<dbReference type="RefSeq" id="WP_309940018.1">
    <property type="nucleotide sequence ID" value="NZ_AP025305.1"/>
</dbReference>
<keyword evidence="3" id="KW-0813">Transport</keyword>
<feature type="domain" description="Soluble ligand binding" evidence="16">
    <location>
        <begin position="514"/>
        <end position="558"/>
    </location>
</feature>
<name>A0AAE4BTU4_9BACT</name>
<dbReference type="GO" id="GO:0006811">
    <property type="term" value="P:monoatomic ion transport"/>
    <property type="evidence" value="ECO:0007669"/>
    <property type="project" value="UniProtKB-KW"/>
</dbReference>
<proteinExistence type="inferred from homology"/>
<evidence type="ECO:0000313" key="18">
    <source>
        <dbReference type="EMBL" id="MDR6240148.1"/>
    </source>
</evidence>
<evidence type="ECO:0000256" key="1">
    <source>
        <dbReference type="ARBA" id="ARBA00004571"/>
    </source>
</evidence>
<evidence type="ECO:0000256" key="3">
    <source>
        <dbReference type="ARBA" id="ARBA00022448"/>
    </source>
</evidence>
<keyword evidence="8" id="KW-0625">Polysaccharide transport</keyword>
<sequence>MTKPHIIIAKAALFLLVVFIITIPQNAFSQAGSLGISQSELDKYKNMKVDQLSDDQLRAMLKKFEESGMSEQELEAMARLQGVPESEITKMRMRINQIRMSGGSSSAVGVGSETEAGDSVGVDSLSFNYLDQREEIPFGDLPNKRIFGVKLFNNPNLTFEPNYNIPTPKNYQLGVGDEIIIDIWGATQQSFYTTIQKNGTVNLEGVGPIYVSGLTIEVANKHIFDRLSTIYQGLVSSSNGKPNTFVQVSLGTMRTIKVSVVGEVLVPGTYTLPATASVFNALYLTGGPNNYGSFRKIQIIRNNKIYKTVDVYAFLLKGNSADNIVLQDQDIVMVPPFDDRVAMAGEFKIEGLFEAKPGESISEIIGYAGNFTSDAYTHRLEVIRKTKKEFKIIDVNDDEFDSFIPMNGDSIIAHKILNRFENKVSLTGAVFRPGDYSVTDGLTLMSLIEKADGLKEDAYLDRAIITRKGEDFEPEMISVNLKDLIKGKATDINIIRDDQVRVFSIFELREAQSVEIHGQVQFPGEFPYSEGVTIRDLILLAGGFKNNATGMNVEISRRINEPENARTRTTALAEIIHFNIDDLNDRSPENAFVLEPYDQVFIKADPNYKDQINVGVSGEVLYPGKYSLESEHEKISDLLERAGGLTQFAFAEGASLQRVVEVTQSEKVNQDVLKKRGLEAQTTQVIGIDLVKILKKPDSPENLYLEKGDILHIPTTQQTVSVQGEALNPVGVPFKNNSTAIHYINASGGFTANADRKKTFVIYPNGVSAKTRNRLIFFKKYPKVKPGSKVVVPLKPESKKMSATQWIGISSSLASLVLLVVTISNEANK</sequence>
<dbReference type="PANTHER" id="PTHR33619:SF3">
    <property type="entry name" value="POLYSACCHARIDE EXPORT PROTEIN GFCE-RELATED"/>
    <property type="match status" value="1"/>
</dbReference>
<keyword evidence="5" id="KW-0762">Sugar transport</keyword>
<dbReference type="Pfam" id="PF10531">
    <property type="entry name" value="SLBB"/>
    <property type="match status" value="4"/>
</dbReference>
<keyword evidence="19" id="KW-1185">Reference proteome</keyword>
<dbReference type="Proteomes" id="UP001185092">
    <property type="component" value="Unassembled WGS sequence"/>
</dbReference>
<keyword evidence="4" id="KW-1134">Transmembrane beta strand</keyword>
<evidence type="ECO:0000259" key="17">
    <source>
        <dbReference type="Pfam" id="PF22461"/>
    </source>
</evidence>
<organism evidence="18 19">
    <name type="scientific">Aureibacter tunicatorum</name>
    <dbReference type="NCBI Taxonomy" id="866807"/>
    <lineage>
        <taxon>Bacteria</taxon>
        <taxon>Pseudomonadati</taxon>
        <taxon>Bacteroidota</taxon>
        <taxon>Cytophagia</taxon>
        <taxon>Cytophagales</taxon>
        <taxon>Persicobacteraceae</taxon>
        <taxon>Aureibacter</taxon>
    </lineage>
</organism>
<evidence type="ECO:0000256" key="14">
    <source>
        <dbReference type="ARBA" id="ARBA00023288"/>
    </source>
</evidence>
<dbReference type="InterPro" id="IPR003715">
    <property type="entry name" value="Poly_export_N"/>
</dbReference>
<comment type="subcellular location">
    <subcellularLocation>
        <location evidence="1">Cell outer membrane</location>
        <topology evidence="1">Multi-pass membrane protein</topology>
    </subcellularLocation>
</comment>
<accession>A0AAE4BTU4</accession>
<dbReference type="PANTHER" id="PTHR33619">
    <property type="entry name" value="POLYSACCHARIDE EXPORT PROTEIN GFCE-RELATED"/>
    <property type="match status" value="1"/>
</dbReference>
<evidence type="ECO:0000313" key="19">
    <source>
        <dbReference type="Proteomes" id="UP001185092"/>
    </source>
</evidence>
<evidence type="ECO:0000259" key="16">
    <source>
        <dbReference type="Pfam" id="PF10531"/>
    </source>
</evidence>
<evidence type="ECO:0000256" key="9">
    <source>
        <dbReference type="ARBA" id="ARBA00023065"/>
    </source>
</evidence>
<dbReference type="GO" id="GO:0015159">
    <property type="term" value="F:polysaccharide transmembrane transporter activity"/>
    <property type="evidence" value="ECO:0007669"/>
    <property type="project" value="InterPro"/>
</dbReference>
<dbReference type="InterPro" id="IPR049712">
    <property type="entry name" value="Poly_export"/>
</dbReference>
<feature type="domain" description="Soluble ligand binding" evidence="16">
    <location>
        <begin position="341"/>
        <end position="387"/>
    </location>
</feature>
<evidence type="ECO:0000256" key="12">
    <source>
        <dbReference type="ARBA" id="ARBA00023139"/>
    </source>
</evidence>
<feature type="domain" description="Soluble ligand binding" evidence="16">
    <location>
        <begin position="614"/>
        <end position="658"/>
    </location>
</feature>
<comment type="similarity">
    <text evidence="2">Belongs to the BexD/CtrA/VexA family.</text>
</comment>
<evidence type="ECO:0000256" key="4">
    <source>
        <dbReference type="ARBA" id="ARBA00022452"/>
    </source>
</evidence>
<dbReference type="GO" id="GO:0009279">
    <property type="term" value="C:cell outer membrane"/>
    <property type="evidence" value="ECO:0007669"/>
    <property type="project" value="UniProtKB-SubCell"/>
</dbReference>
<evidence type="ECO:0000256" key="6">
    <source>
        <dbReference type="ARBA" id="ARBA00022692"/>
    </source>
</evidence>
<dbReference type="Gene3D" id="3.10.560.10">
    <property type="entry name" value="Outer membrane lipoprotein wza domain like"/>
    <property type="match status" value="5"/>
</dbReference>
<keyword evidence="7" id="KW-0732">Signal</keyword>
<keyword evidence="13" id="KW-0998">Cell outer membrane</keyword>
<evidence type="ECO:0000259" key="15">
    <source>
        <dbReference type="Pfam" id="PF02563"/>
    </source>
</evidence>
<keyword evidence="12" id="KW-0564">Palmitate</keyword>
<evidence type="ECO:0000256" key="2">
    <source>
        <dbReference type="ARBA" id="ARBA00009450"/>
    </source>
</evidence>
<dbReference type="GO" id="GO:0015288">
    <property type="term" value="F:porin activity"/>
    <property type="evidence" value="ECO:0007669"/>
    <property type="project" value="UniProtKB-KW"/>
</dbReference>
<evidence type="ECO:0000256" key="13">
    <source>
        <dbReference type="ARBA" id="ARBA00023237"/>
    </source>
</evidence>
<dbReference type="AlphaFoldDB" id="A0AAE4BTU4"/>
<evidence type="ECO:0000256" key="5">
    <source>
        <dbReference type="ARBA" id="ARBA00022597"/>
    </source>
</evidence>
<keyword evidence="6" id="KW-0812">Transmembrane</keyword>
<comment type="caution">
    <text evidence="18">The sequence shown here is derived from an EMBL/GenBank/DDBJ whole genome shotgun (WGS) entry which is preliminary data.</text>
</comment>
<protein>
    <submittedName>
        <fullName evidence="18">Protein involved in polysaccharide export with SLBB domain</fullName>
    </submittedName>
</protein>
<evidence type="ECO:0000256" key="11">
    <source>
        <dbReference type="ARBA" id="ARBA00023136"/>
    </source>
</evidence>
<dbReference type="InterPro" id="IPR019554">
    <property type="entry name" value="Soluble_ligand-bd"/>
</dbReference>
<gene>
    <name evidence="18" type="ORF">HNQ88_003214</name>
</gene>
<dbReference type="Pfam" id="PF02563">
    <property type="entry name" value="Poly_export"/>
    <property type="match status" value="1"/>
</dbReference>
<dbReference type="GO" id="GO:0046930">
    <property type="term" value="C:pore complex"/>
    <property type="evidence" value="ECO:0007669"/>
    <property type="project" value="UniProtKB-KW"/>
</dbReference>
<reference evidence="18" key="1">
    <citation type="submission" date="2023-07" db="EMBL/GenBank/DDBJ databases">
        <title>Genomic Encyclopedia of Type Strains, Phase IV (KMG-IV): sequencing the most valuable type-strain genomes for metagenomic binning, comparative biology and taxonomic classification.</title>
        <authorList>
            <person name="Goeker M."/>
        </authorList>
    </citation>
    <scope>NUCLEOTIDE SEQUENCE</scope>
    <source>
        <strain evidence="18">DSM 26174</strain>
    </source>
</reference>
<keyword evidence="11" id="KW-0472">Membrane</keyword>
<feature type="domain" description="Polysaccharide export protein N-terminal" evidence="15">
    <location>
        <begin position="166"/>
        <end position="231"/>
    </location>
</feature>
<evidence type="ECO:0000256" key="7">
    <source>
        <dbReference type="ARBA" id="ARBA00022729"/>
    </source>
</evidence>
<keyword evidence="10" id="KW-0626">Porin</keyword>
<dbReference type="EMBL" id="JAVDQD010000004">
    <property type="protein sequence ID" value="MDR6240148.1"/>
    <property type="molecule type" value="Genomic_DNA"/>
</dbReference>
<keyword evidence="14" id="KW-0449">Lipoprotein</keyword>